<accession>A0ABP8PFI8</accession>
<dbReference type="Pfam" id="PF22513">
    <property type="entry name" value="FitA-like_RHH"/>
    <property type="match status" value="1"/>
</dbReference>
<dbReference type="RefSeq" id="WP_345186709.1">
    <property type="nucleotide sequence ID" value="NZ_BAABGP010000014.1"/>
</dbReference>
<proteinExistence type="predicted"/>
<dbReference type="Proteomes" id="UP001500731">
    <property type="component" value="Unassembled WGS sequence"/>
</dbReference>
<feature type="region of interest" description="Disordered" evidence="1">
    <location>
        <begin position="61"/>
        <end position="82"/>
    </location>
</feature>
<dbReference type="InterPro" id="IPR013321">
    <property type="entry name" value="Arc_rbn_hlx_hlx"/>
</dbReference>
<name>A0ABP8PFI8_9MICO</name>
<keyword evidence="4" id="KW-1185">Reference proteome</keyword>
<dbReference type="Gene3D" id="1.10.1220.10">
    <property type="entry name" value="Met repressor-like"/>
    <property type="match status" value="1"/>
</dbReference>
<evidence type="ECO:0000313" key="3">
    <source>
        <dbReference type="EMBL" id="GAA4485804.1"/>
    </source>
</evidence>
<evidence type="ECO:0000313" key="4">
    <source>
        <dbReference type="Proteomes" id="UP001500731"/>
    </source>
</evidence>
<organism evidence="3 4">
    <name type="scientific">Microbacterium panaciterrae</name>
    <dbReference type="NCBI Taxonomy" id="985759"/>
    <lineage>
        <taxon>Bacteria</taxon>
        <taxon>Bacillati</taxon>
        <taxon>Actinomycetota</taxon>
        <taxon>Actinomycetes</taxon>
        <taxon>Micrococcales</taxon>
        <taxon>Microbacteriaceae</taxon>
        <taxon>Microbacterium</taxon>
    </lineage>
</organism>
<comment type="caution">
    <text evidence="3">The sequence shown here is derived from an EMBL/GenBank/DDBJ whole genome shotgun (WGS) entry which is preliminary data.</text>
</comment>
<evidence type="ECO:0000259" key="2">
    <source>
        <dbReference type="Pfam" id="PF22513"/>
    </source>
</evidence>
<evidence type="ECO:0000256" key="1">
    <source>
        <dbReference type="SAM" id="MobiDB-lite"/>
    </source>
</evidence>
<reference evidence="4" key="1">
    <citation type="journal article" date="2019" name="Int. J. Syst. Evol. Microbiol.">
        <title>The Global Catalogue of Microorganisms (GCM) 10K type strain sequencing project: providing services to taxonomists for standard genome sequencing and annotation.</title>
        <authorList>
            <consortium name="The Broad Institute Genomics Platform"/>
            <consortium name="The Broad Institute Genome Sequencing Center for Infectious Disease"/>
            <person name="Wu L."/>
            <person name="Ma J."/>
        </authorList>
    </citation>
    <scope>NUCLEOTIDE SEQUENCE [LARGE SCALE GENOMIC DNA]</scope>
    <source>
        <strain evidence="4">JCM 17839</strain>
    </source>
</reference>
<dbReference type="InterPro" id="IPR053853">
    <property type="entry name" value="FitA-like_RHH"/>
</dbReference>
<sequence>MAQLLIRNLPDEVKAALRRRAHDNGRSMEAEARAILVDLVLPRAEDPVLLWLEDADDLRERGLGSDLPEPQRSAPRLAVTFE</sequence>
<gene>
    <name evidence="3" type="ORF">GCM10023171_20730</name>
</gene>
<dbReference type="SUPFAM" id="SSF47598">
    <property type="entry name" value="Ribbon-helix-helix"/>
    <property type="match status" value="1"/>
</dbReference>
<dbReference type="EMBL" id="BAABGP010000014">
    <property type="protein sequence ID" value="GAA4485804.1"/>
    <property type="molecule type" value="Genomic_DNA"/>
</dbReference>
<dbReference type="InterPro" id="IPR010985">
    <property type="entry name" value="Ribbon_hlx_hlx"/>
</dbReference>
<protein>
    <recommendedName>
        <fullName evidence="2">Antitoxin FitA-like ribbon-helix-helix domain-containing protein</fullName>
    </recommendedName>
</protein>
<feature type="domain" description="Antitoxin FitA-like ribbon-helix-helix" evidence="2">
    <location>
        <begin position="2"/>
        <end position="38"/>
    </location>
</feature>